<comment type="caution">
    <text evidence="2">The sequence shown here is derived from an EMBL/GenBank/DDBJ whole genome shotgun (WGS) entry which is preliminary data.</text>
</comment>
<gene>
    <name evidence="2" type="ORF">EI77_04588</name>
</gene>
<organism evidence="2 3">
    <name type="scientific">Prosthecobacter fusiformis</name>
    <dbReference type="NCBI Taxonomy" id="48464"/>
    <lineage>
        <taxon>Bacteria</taxon>
        <taxon>Pseudomonadati</taxon>
        <taxon>Verrucomicrobiota</taxon>
        <taxon>Verrucomicrobiia</taxon>
        <taxon>Verrucomicrobiales</taxon>
        <taxon>Verrucomicrobiaceae</taxon>
        <taxon>Prosthecobacter</taxon>
    </lineage>
</organism>
<feature type="region of interest" description="Disordered" evidence="1">
    <location>
        <begin position="74"/>
        <end position="106"/>
    </location>
</feature>
<evidence type="ECO:0000256" key="1">
    <source>
        <dbReference type="SAM" id="MobiDB-lite"/>
    </source>
</evidence>
<feature type="region of interest" description="Disordered" evidence="1">
    <location>
        <begin position="301"/>
        <end position="346"/>
    </location>
</feature>
<accession>A0A4R7RIA2</accession>
<name>A0A4R7RIA2_9BACT</name>
<evidence type="ECO:0000313" key="3">
    <source>
        <dbReference type="Proteomes" id="UP000295662"/>
    </source>
</evidence>
<dbReference type="Proteomes" id="UP000295662">
    <property type="component" value="Unassembled WGS sequence"/>
</dbReference>
<feature type="region of interest" description="Disordered" evidence="1">
    <location>
        <begin position="1"/>
        <end position="62"/>
    </location>
</feature>
<protein>
    <submittedName>
        <fullName evidence="2">Uncharacterized protein</fullName>
    </submittedName>
</protein>
<feature type="region of interest" description="Disordered" evidence="1">
    <location>
        <begin position="145"/>
        <end position="165"/>
    </location>
</feature>
<dbReference type="AlphaFoldDB" id="A0A4R7RIA2"/>
<sequence length="346" mass="37396">MGRDVGPLGWGVASAQERHDVGEDPQFSSLGPSATPSPLPSPFTARKIPHAPAPSSAMERARLSRDCGDLACRCPRLAGNRSHAPVRPNKYRGHSARDSSAPTHPRPQISPLLEAAKLQAGVPASLAPHPGGQECPPYFKPRLPSDHGARTPSSAFRNPPQSPMGNKIPMNPHAQSIHPQPLTWKNPQMGKNNNRSPSATCSCSHQRVGELSATPFRPHKCSHAIDPPNPTPWRAQPHGVRTPSSAFRNKHSASFTPLPLCGKPIKIYHPSTPWRAQTHGAPTPSSAFKIPPISPMGNKIPMNHHAQSIHPQPLTWKNPQMGKNNNRSPFPHSKPPPHLKSSPLSP</sequence>
<reference evidence="2 3" key="1">
    <citation type="submission" date="2019-03" db="EMBL/GenBank/DDBJ databases">
        <title>Genomic Encyclopedia of Archaeal and Bacterial Type Strains, Phase II (KMG-II): from individual species to whole genera.</title>
        <authorList>
            <person name="Goeker M."/>
        </authorList>
    </citation>
    <scope>NUCLEOTIDE SEQUENCE [LARGE SCALE GENOMIC DNA]</scope>
    <source>
        <strain evidence="2 3">ATCC 25309</strain>
    </source>
</reference>
<feature type="compositionally biased region" description="Polar residues" evidence="1">
    <location>
        <begin position="305"/>
        <end position="327"/>
    </location>
</feature>
<evidence type="ECO:0000313" key="2">
    <source>
        <dbReference type="EMBL" id="TDU63067.1"/>
    </source>
</evidence>
<keyword evidence="3" id="KW-1185">Reference proteome</keyword>
<proteinExistence type="predicted"/>
<dbReference type="EMBL" id="SOCA01000017">
    <property type="protein sequence ID" value="TDU63067.1"/>
    <property type="molecule type" value="Genomic_DNA"/>
</dbReference>